<dbReference type="RefSeq" id="WP_152890292.1">
    <property type="nucleotide sequence ID" value="NZ_WHJC01000151.1"/>
</dbReference>
<proteinExistence type="predicted"/>
<keyword evidence="3" id="KW-1185">Reference proteome</keyword>
<dbReference type="Proteomes" id="UP000430345">
    <property type="component" value="Unassembled WGS sequence"/>
</dbReference>
<comment type="caution">
    <text evidence="2">The sequence shown here is derived from an EMBL/GenBank/DDBJ whole genome shotgun (WGS) entry which is preliminary data.</text>
</comment>
<feature type="coiled-coil region" evidence="1">
    <location>
        <begin position="60"/>
        <end position="94"/>
    </location>
</feature>
<gene>
    <name evidence="2" type="ORF">GBZ86_10065</name>
</gene>
<sequence>MKTPQDIEIETEERIETIEEIPTEEEIVEFLRESGINEKLQDVTLEHTKKRLEVLLALAEEGKDKKLVEHKKELKNLLNNLKGHEDKRAEMQAIRDVFRQYQDSYSTTCGSFLDQKHLDEKIKKALREYKKHEKFKKHEEKIAQGWFRELNK</sequence>
<dbReference type="EMBL" id="WHJC01000151">
    <property type="protein sequence ID" value="MPQ44105.1"/>
    <property type="molecule type" value="Genomic_DNA"/>
</dbReference>
<evidence type="ECO:0000256" key="1">
    <source>
        <dbReference type="SAM" id="Coils"/>
    </source>
</evidence>
<evidence type="ECO:0000313" key="3">
    <source>
        <dbReference type="Proteomes" id="UP000430345"/>
    </source>
</evidence>
<reference evidence="2 3" key="1">
    <citation type="submission" date="2019-10" db="EMBL/GenBank/DDBJ databases">
        <title>The Genome Sequence of Clostridium tarantellae Isolated from Fish Brain.</title>
        <authorList>
            <person name="Bano L."/>
            <person name="Kiel M."/>
            <person name="Sales G."/>
            <person name="Doxey A.C."/>
            <person name="Mansfield M.J."/>
            <person name="Schiavone M."/>
            <person name="Rossetto O."/>
            <person name="Pirazzini M."/>
            <person name="Dobrindt U."/>
            <person name="Montecucco C."/>
        </authorList>
    </citation>
    <scope>NUCLEOTIDE SEQUENCE [LARGE SCALE GENOMIC DNA]</scope>
    <source>
        <strain evidence="2 3">DSM 3997</strain>
    </source>
</reference>
<organism evidence="2 3">
    <name type="scientific">Clostridium tarantellae</name>
    <dbReference type="NCBI Taxonomy" id="39493"/>
    <lineage>
        <taxon>Bacteria</taxon>
        <taxon>Bacillati</taxon>
        <taxon>Bacillota</taxon>
        <taxon>Clostridia</taxon>
        <taxon>Eubacteriales</taxon>
        <taxon>Clostridiaceae</taxon>
        <taxon>Clostridium</taxon>
    </lineage>
</organism>
<dbReference type="AlphaFoldDB" id="A0A6I1ML31"/>
<accession>A0A6I1ML31</accession>
<name>A0A6I1ML31_9CLOT</name>
<protein>
    <submittedName>
        <fullName evidence="2">Uncharacterized protein</fullName>
    </submittedName>
</protein>
<evidence type="ECO:0000313" key="2">
    <source>
        <dbReference type="EMBL" id="MPQ44105.1"/>
    </source>
</evidence>
<keyword evidence="1" id="KW-0175">Coiled coil</keyword>